<dbReference type="PANTHER" id="PTHR34565:SF1">
    <property type="entry name" value="TRANSMEMBRANE PROTEIN"/>
    <property type="match status" value="1"/>
</dbReference>
<protein>
    <recommendedName>
        <fullName evidence="2">Mitochondrial ATP synthase 6 kDa subunit</fullName>
    </recommendedName>
</protein>
<gene>
    <name evidence="1" type="ORF">ZEAMMB73_Zm00001d011055</name>
</gene>
<dbReference type="ExpressionAtlas" id="A0A1D6FVN4">
    <property type="expression patterns" value="baseline and differential"/>
</dbReference>
<dbReference type="AlphaFoldDB" id="A0A1D6FVN4"/>
<evidence type="ECO:0000313" key="1">
    <source>
        <dbReference type="EMBL" id="AQK95502.1"/>
    </source>
</evidence>
<dbReference type="InterPro" id="IPR052867">
    <property type="entry name" value="ATP_Synthase_Subunit_6"/>
</dbReference>
<name>A0A1D6FVN4_MAIZE</name>
<evidence type="ECO:0008006" key="2">
    <source>
        <dbReference type="Google" id="ProtNLM"/>
    </source>
</evidence>
<dbReference type="EMBL" id="CM000784">
    <property type="protein sequence ID" value="AQK95502.1"/>
    <property type="molecule type" value="Genomic_DNA"/>
</dbReference>
<dbReference type="OMA" id="PIFFRWE"/>
<dbReference type="PANTHER" id="PTHR34565">
    <property type="entry name" value="TRANSMEMBRANE PROTEIN"/>
    <property type="match status" value="1"/>
</dbReference>
<dbReference type="FunCoup" id="A0A1D6FVN4">
    <property type="interactions" value="2267"/>
</dbReference>
<reference evidence="1" key="1">
    <citation type="submission" date="2015-12" db="EMBL/GenBank/DDBJ databases">
        <title>Update maize B73 reference genome by single molecule sequencing technologies.</title>
        <authorList>
            <consortium name="Maize Genome Sequencing Project"/>
            <person name="Ware D."/>
        </authorList>
    </citation>
    <scope>NUCLEOTIDE SEQUENCE</scope>
    <source>
        <tissue evidence="1">Seedling</tissue>
    </source>
</reference>
<accession>A0A1D6FVN4</accession>
<organism evidence="1">
    <name type="scientific">Zea mays</name>
    <name type="common">Maize</name>
    <dbReference type="NCBI Taxonomy" id="4577"/>
    <lineage>
        <taxon>Eukaryota</taxon>
        <taxon>Viridiplantae</taxon>
        <taxon>Streptophyta</taxon>
        <taxon>Embryophyta</taxon>
        <taxon>Tracheophyta</taxon>
        <taxon>Spermatophyta</taxon>
        <taxon>Magnoliopsida</taxon>
        <taxon>Liliopsida</taxon>
        <taxon>Poales</taxon>
        <taxon>Poaceae</taxon>
        <taxon>PACMAD clade</taxon>
        <taxon>Panicoideae</taxon>
        <taxon>Andropogonodae</taxon>
        <taxon>Andropogoneae</taxon>
        <taxon>Tripsacinae</taxon>
        <taxon>Zea</taxon>
    </lineage>
</organism>
<sequence>MKTFDPWPVFFRREWKRNWPFLTGFAITGFIITKMTANFTEEDLKNSKLHRHRDGVGSMRLPSSAEPLMQLGIGAGVL</sequence>
<proteinExistence type="predicted"/>
<dbReference type="InParanoid" id="A0A1D6FVN4"/>